<accession>A0ABR4TR41</accession>
<name>A0ABR4TR41_9PROT</name>
<proteinExistence type="predicted"/>
<gene>
    <name evidence="1" type="ORF">SMB34_02615</name>
</gene>
<dbReference type="EMBL" id="AUNC01000012">
    <property type="protein sequence ID" value="KEO57620.1"/>
    <property type="molecule type" value="Genomic_DNA"/>
</dbReference>
<evidence type="ECO:0000313" key="2">
    <source>
        <dbReference type="Proteomes" id="UP000027463"/>
    </source>
</evidence>
<organism evidence="1 2">
    <name type="scientific">Thalassospira permensis NBRC 106175</name>
    <dbReference type="NCBI Taxonomy" id="1353532"/>
    <lineage>
        <taxon>Bacteria</taxon>
        <taxon>Pseudomonadati</taxon>
        <taxon>Pseudomonadota</taxon>
        <taxon>Alphaproteobacteria</taxon>
        <taxon>Rhodospirillales</taxon>
        <taxon>Thalassospiraceae</taxon>
        <taxon>Thalassospira</taxon>
    </lineage>
</organism>
<reference evidence="1 2" key="1">
    <citation type="submission" date="2013-07" db="EMBL/GenBank/DDBJ databases">
        <title>Thalassospira permensis NBRC 106175 Genome Sequencing.</title>
        <authorList>
            <person name="Lai Q."/>
            <person name="Shao Z."/>
        </authorList>
    </citation>
    <scope>NUCLEOTIDE SEQUENCE [LARGE SCALE GENOMIC DNA]</scope>
    <source>
        <strain evidence="1 2">NBRC 106175</strain>
    </source>
</reference>
<evidence type="ECO:0000313" key="1">
    <source>
        <dbReference type="EMBL" id="KEO57620.1"/>
    </source>
</evidence>
<comment type="caution">
    <text evidence="1">The sequence shown here is derived from an EMBL/GenBank/DDBJ whole genome shotgun (WGS) entry which is preliminary data.</text>
</comment>
<keyword evidence="2" id="KW-1185">Reference proteome</keyword>
<protein>
    <submittedName>
        <fullName evidence="1">Uncharacterized protein</fullName>
    </submittedName>
</protein>
<dbReference type="Proteomes" id="UP000027463">
    <property type="component" value="Unassembled WGS sequence"/>
</dbReference>
<sequence>MAAMLANMFVLCQVTVEDHLFARRALMPEIFGHFGAANKFLNLGTDEFCQPRHIGY</sequence>